<evidence type="ECO:0000313" key="4">
    <source>
        <dbReference type="EMBL" id="SOE91306.1"/>
    </source>
</evidence>
<name>A0A7Z7IGS6_9BURK</name>
<dbReference type="InterPro" id="IPR051212">
    <property type="entry name" value="Type-I_RE_S_subunit"/>
</dbReference>
<evidence type="ECO:0000256" key="1">
    <source>
        <dbReference type="ARBA" id="ARBA00022747"/>
    </source>
</evidence>
<protein>
    <recommendedName>
        <fullName evidence="6">Type I restriction modification DNA specificity domain-containing protein</fullName>
    </recommendedName>
</protein>
<gene>
    <name evidence="4" type="ORF">SAMN05446927_8217</name>
</gene>
<dbReference type="PANTHER" id="PTHR43140:SF1">
    <property type="entry name" value="TYPE I RESTRICTION ENZYME ECOKI SPECIFICITY SUBUNIT"/>
    <property type="match status" value="1"/>
</dbReference>
<dbReference type="InterPro" id="IPR044946">
    <property type="entry name" value="Restrct_endonuc_typeI_TRD_sf"/>
</dbReference>
<proteinExistence type="predicted"/>
<dbReference type="Gene3D" id="3.90.220.20">
    <property type="entry name" value="DNA methylase specificity domains"/>
    <property type="match status" value="1"/>
</dbReference>
<keyword evidence="2" id="KW-0238">DNA-binding</keyword>
<sequence>MTLLFRSDCKQKCHCNGASAQYFQARSVTLLMRSTPPELHEKGLVKISAVTWGTFNSDESKTLLSDYSPPETTRIRAGDFLLSRANTIELVGACVIVDEVTRPVYLSDKVLRIAMPDEYKRWLLYWLRSPLGRQQIEALATGNQLSMRNLSQANLRAITVRLPSADERKEITRRVENLLMLADRLELRQKTAMSSVDRLTPALLAKAFRGELVPQNANDEPAAELLQRLIKERSGEGETTKRARGRRALTPCAE</sequence>
<evidence type="ECO:0008006" key="6">
    <source>
        <dbReference type="Google" id="ProtNLM"/>
    </source>
</evidence>
<dbReference type="GO" id="GO:0003677">
    <property type="term" value="F:DNA binding"/>
    <property type="evidence" value="ECO:0007669"/>
    <property type="project" value="UniProtKB-KW"/>
</dbReference>
<dbReference type="PANTHER" id="PTHR43140">
    <property type="entry name" value="TYPE-1 RESTRICTION ENZYME ECOKI SPECIFICITY PROTEIN"/>
    <property type="match status" value="1"/>
</dbReference>
<feature type="region of interest" description="Disordered" evidence="3">
    <location>
        <begin position="232"/>
        <end position="254"/>
    </location>
</feature>
<evidence type="ECO:0000256" key="3">
    <source>
        <dbReference type="SAM" id="MobiDB-lite"/>
    </source>
</evidence>
<keyword evidence="5" id="KW-1185">Reference proteome</keyword>
<dbReference type="EMBL" id="OCSU01000004">
    <property type="protein sequence ID" value="SOE91306.1"/>
    <property type="molecule type" value="Genomic_DNA"/>
</dbReference>
<dbReference type="AlphaFoldDB" id="A0A7Z7IGS6"/>
<dbReference type="Proteomes" id="UP000219522">
    <property type="component" value="Unassembled WGS sequence"/>
</dbReference>
<evidence type="ECO:0000256" key="2">
    <source>
        <dbReference type="ARBA" id="ARBA00023125"/>
    </source>
</evidence>
<feature type="compositionally biased region" description="Basic and acidic residues" evidence="3">
    <location>
        <begin position="232"/>
        <end position="241"/>
    </location>
</feature>
<comment type="caution">
    <text evidence="4">The sequence shown here is derived from an EMBL/GenBank/DDBJ whole genome shotgun (WGS) entry which is preliminary data.</text>
</comment>
<accession>A0A7Z7IGS6</accession>
<reference evidence="4 5" key="1">
    <citation type="submission" date="2017-09" db="EMBL/GenBank/DDBJ databases">
        <authorList>
            <person name="Varghese N."/>
            <person name="Submissions S."/>
        </authorList>
    </citation>
    <scope>NUCLEOTIDE SEQUENCE [LARGE SCALE GENOMIC DNA]</scope>
    <source>
        <strain evidence="4 5">OK806</strain>
    </source>
</reference>
<evidence type="ECO:0000313" key="5">
    <source>
        <dbReference type="Proteomes" id="UP000219522"/>
    </source>
</evidence>
<dbReference type="RefSeq" id="WP_244195572.1">
    <property type="nucleotide sequence ID" value="NZ_OCSU01000004.1"/>
</dbReference>
<organism evidence="4 5">
    <name type="scientific">Caballeronia arationis</name>
    <dbReference type="NCBI Taxonomy" id="1777142"/>
    <lineage>
        <taxon>Bacteria</taxon>
        <taxon>Pseudomonadati</taxon>
        <taxon>Pseudomonadota</taxon>
        <taxon>Betaproteobacteria</taxon>
        <taxon>Burkholderiales</taxon>
        <taxon>Burkholderiaceae</taxon>
        <taxon>Caballeronia</taxon>
    </lineage>
</organism>
<dbReference type="SUPFAM" id="SSF116734">
    <property type="entry name" value="DNA methylase specificity domain"/>
    <property type="match status" value="1"/>
</dbReference>
<dbReference type="GO" id="GO:0009307">
    <property type="term" value="P:DNA restriction-modification system"/>
    <property type="evidence" value="ECO:0007669"/>
    <property type="project" value="UniProtKB-KW"/>
</dbReference>
<keyword evidence="1" id="KW-0680">Restriction system</keyword>